<dbReference type="KEGG" id="ahw:NCTC11636_00267"/>
<feature type="region of interest" description="Disordered" evidence="1">
    <location>
        <begin position="207"/>
        <end position="229"/>
    </location>
</feature>
<dbReference type="Proteomes" id="UP000266895">
    <property type="component" value="Chromosome"/>
</dbReference>
<dbReference type="RefSeq" id="WP_232009823.1">
    <property type="nucleotide sequence ID" value="NZ_LR134350.1"/>
</dbReference>
<keyword evidence="2" id="KW-0472">Membrane</keyword>
<dbReference type="AlphaFoldDB" id="A0A3S4R1R7"/>
<feature type="compositionally biased region" description="Acidic residues" evidence="1">
    <location>
        <begin position="212"/>
        <end position="229"/>
    </location>
</feature>
<gene>
    <name evidence="3" type="ORF">NCTC11636_00267</name>
</gene>
<keyword evidence="4" id="KW-1185">Reference proteome</keyword>
<organism evidence="3 4">
    <name type="scientific">Actinomyces howellii</name>
    <dbReference type="NCBI Taxonomy" id="52771"/>
    <lineage>
        <taxon>Bacteria</taxon>
        <taxon>Bacillati</taxon>
        <taxon>Actinomycetota</taxon>
        <taxon>Actinomycetes</taxon>
        <taxon>Actinomycetales</taxon>
        <taxon>Actinomycetaceae</taxon>
        <taxon>Actinomyces</taxon>
    </lineage>
</organism>
<evidence type="ECO:0000256" key="2">
    <source>
        <dbReference type="SAM" id="Phobius"/>
    </source>
</evidence>
<evidence type="ECO:0000313" key="4">
    <source>
        <dbReference type="Proteomes" id="UP000266895"/>
    </source>
</evidence>
<name>A0A3S4R1R7_9ACTO</name>
<keyword evidence="2" id="KW-1133">Transmembrane helix</keyword>
<proteinExistence type="predicted"/>
<keyword evidence="2" id="KW-0812">Transmembrane</keyword>
<dbReference type="EMBL" id="LR134350">
    <property type="protein sequence ID" value="VEG25927.1"/>
    <property type="molecule type" value="Genomic_DNA"/>
</dbReference>
<evidence type="ECO:0000256" key="1">
    <source>
        <dbReference type="SAM" id="MobiDB-lite"/>
    </source>
</evidence>
<accession>A0A3S4R1R7</accession>
<reference evidence="3 4" key="1">
    <citation type="submission" date="2018-12" db="EMBL/GenBank/DDBJ databases">
        <authorList>
            <consortium name="Pathogen Informatics"/>
        </authorList>
    </citation>
    <scope>NUCLEOTIDE SEQUENCE [LARGE SCALE GENOMIC DNA]</scope>
    <source>
        <strain evidence="3 4">NCTC11636</strain>
    </source>
</reference>
<protein>
    <recommendedName>
        <fullName evidence="5">LemA family</fullName>
    </recommendedName>
</protein>
<evidence type="ECO:0008006" key="5">
    <source>
        <dbReference type="Google" id="ProtNLM"/>
    </source>
</evidence>
<evidence type="ECO:0000313" key="3">
    <source>
        <dbReference type="EMBL" id="VEG25927.1"/>
    </source>
</evidence>
<sequence length="229" mass="24744">MTIEPTLWALAGATQAPAPPPGAQAWLLPVSILLVVLLVLVAVGWSLYATALRVDRLHRQVLGSRATLEAQLVHRAQAAAELAHTGGMDPASCLILLRAARRALDAEGPLVFDGLDPERGASGTQDPAGRDLVESELSRVIRTTVDRSVRQELEADPTGREALARLDRGCYRLVLARRFHNTHVAEARRLRGSTAVRLAHLAGHAPMPQTFDIDDETLPPADDHEEAQP</sequence>
<feature type="transmembrane region" description="Helical" evidence="2">
    <location>
        <begin position="26"/>
        <end position="49"/>
    </location>
</feature>